<proteinExistence type="predicted"/>
<dbReference type="SMART" id="SM00848">
    <property type="entry name" value="Inhibitor_I29"/>
    <property type="match status" value="1"/>
</dbReference>
<dbReference type="Gene3D" id="1.10.287.2250">
    <property type="match status" value="1"/>
</dbReference>
<dbReference type="GO" id="GO:0008233">
    <property type="term" value="F:peptidase activity"/>
    <property type="evidence" value="ECO:0007669"/>
    <property type="project" value="UniProtKB-KW"/>
</dbReference>
<gene>
    <name evidence="2" type="primary">SEN102</name>
    <name evidence="2" type="ORF">KSP39_PZI020655</name>
</gene>
<protein>
    <submittedName>
        <fullName evidence="2">Thiol protease SEN102</fullName>
    </submittedName>
</protein>
<keyword evidence="2" id="KW-0378">Hydrolase</keyword>
<dbReference type="Pfam" id="PF08246">
    <property type="entry name" value="Inhibitor_I29"/>
    <property type="match status" value="1"/>
</dbReference>
<comment type="caution">
    <text evidence="2">The sequence shown here is derived from an EMBL/GenBank/DDBJ whole genome shotgun (WGS) entry which is preliminary data.</text>
</comment>
<sequence length="114" mass="13385">MHTGMREDMNSGPSDTLPDTYSTAVLALCTDKDLETVESVWNLYERWQRFHDVSLDLNEKQRRFKTFMDNARYVHQFNKRNDTTCKLCLNKFVDLTNDEFVATYTGLLSDESDE</sequence>
<evidence type="ECO:0000313" key="2">
    <source>
        <dbReference type="EMBL" id="KAK8921355.1"/>
    </source>
</evidence>
<reference evidence="2 3" key="1">
    <citation type="journal article" date="2022" name="Nat. Plants">
        <title>Genomes of leafy and leafless Platanthera orchids illuminate the evolution of mycoheterotrophy.</title>
        <authorList>
            <person name="Li M.H."/>
            <person name="Liu K.W."/>
            <person name="Li Z."/>
            <person name="Lu H.C."/>
            <person name="Ye Q.L."/>
            <person name="Zhang D."/>
            <person name="Wang J.Y."/>
            <person name="Li Y.F."/>
            <person name="Zhong Z.M."/>
            <person name="Liu X."/>
            <person name="Yu X."/>
            <person name="Liu D.K."/>
            <person name="Tu X.D."/>
            <person name="Liu B."/>
            <person name="Hao Y."/>
            <person name="Liao X.Y."/>
            <person name="Jiang Y.T."/>
            <person name="Sun W.H."/>
            <person name="Chen J."/>
            <person name="Chen Y.Q."/>
            <person name="Ai Y."/>
            <person name="Zhai J.W."/>
            <person name="Wu S.S."/>
            <person name="Zhou Z."/>
            <person name="Hsiao Y.Y."/>
            <person name="Wu W.L."/>
            <person name="Chen Y.Y."/>
            <person name="Lin Y.F."/>
            <person name="Hsu J.L."/>
            <person name="Li C.Y."/>
            <person name="Wang Z.W."/>
            <person name="Zhao X."/>
            <person name="Zhong W.Y."/>
            <person name="Ma X.K."/>
            <person name="Ma L."/>
            <person name="Huang J."/>
            <person name="Chen G.Z."/>
            <person name="Huang M.Z."/>
            <person name="Huang L."/>
            <person name="Peng D.H."/>
            <person name="Luo Y.B."/>
            <person name="Zou S.Q."/>
            <person name="Chen S.P."/>
            <person name="Lan S."/>
            <person name="Tsai W.C."/>
            <person name="Van de Peer Y."/>
            <person name="Liu Z.J."/>
        </authorList>
    </citation>
    <scope>NUCLEOTIDE SEQUENCE [LARGE SCALE GENOMIC DNA]</scope>
    <source>
        <strain evidence="2">Lor287</strain>
    </source>
</reference>
<dbReference type="Proteomes" id="UP001418222">
    <property type="component" value="Unassembled WGS sequence"/>
</dbReference>
<accession>A0AAP0FX13</accession>
<evidence type="ECO:0000313" key="3">
    <source>
        <dbReference type="Proteomes" id="UP001418222"/>
    </source>
</evidence>
<dbReference type="SUPFAM" id="SSF54001">
    <property type="entry name" value="Cysteine proteinases"/>
    <property type="match status" value="1"/>
</dbReference>
<evidence type="ECO:0000259" key="1">
    <source>
        <dbReference type="SMART" id="SM00848"/>
    </source>
</evidence>
<organism evidence="2 3">
    <name type="scientific">Platanthera zijinensis</name>
    <dbReference type="NCBI Taxonomy" id="2320716"/>
    <lineage>
        <taxon>Eukaryota</taxon>
        <taxon>Viridiplantae</taxon>
        <taxon>Streptophyta</taxon>
        <taxon>Embryophyta</taxon>
        <taxon>Tracheophyta</taxon>
        <taxon>Spermatophyta</taxon>
        <taxon>Magnoliopsida</taxon>
        <taxon>Liliopsida</taxon>
        <taxon>Asparagales</taxon>
        <taxon>Orchidaceae</taxon>
        <taxon>Orchidoideae</taxon>
        <taxon>Orchideae</taxon>
        <taxon>Orchidinae</taxon>
        <taxon>Platanthera</taxon>
    </lineage>
</organism>
<dbReference type="AlphaFoldDB" id="A0AAP0FX13"/>
<dbReference type="GO" id="GO:0006508">
    <property type="term" value="P:proteolysis"/>
    <property type="evidence" value="ECO:0007669"/>
    <property type="project" value="UniProtKB-KW"/>
</dbReference>
<keyword evidence="2" id="KW-0645">Protease</keyword>
<name>A0AAP0FX13_9ASPA</name>
<dbReference type="InterPro" id="IPR013201">
    <property type="entry name" value="Prot_inhib_I29"/>
</dbReference>
<keyword evidence="3" id="KW-1185">Reference proteome</keyword>
<dbReference type="EMBL" id="JBBWWQ010000018">
    <property type="protein sequence ID" value="KAK8921355.1"/>
    <property type="molecule type" value="Genomic_DNA"/>
</dbReference>
<dbReference type="InterPro" id="IPR038765">
    <property type="entry name" value="Papain-like_cys_pep_sf"/>
</dbReference>
<feature type="domain" description="Cathepsin propeptide inhibitor" evidence="1">
    <location>
        <begin position="44"/>
        <end position="100"/>
    </location>
</feature>